<dbReference type="RefSeq" id="WP_338176309.1">
    <property type="nucleotide sequence ID" value="NZ_JAEKNQ010000010.1"/>
</dbReference>
<evidence type="ECO:0000313" key="9">
    <source>
        <dbReference type="EMBL" id="MBJ7601924.1"/>
    </source>
</evidence>
<evidence type="ECO:0000259" key="8">
    <source>
        <dbReference type="Pfam" id="PF14693"/>
    </source>
</evidence>
<sequence length="219" mass="24006">MQLNANKRDSLGKASRKLRHQGLLPAVLYGHHTKAFNLQLDAREFGRVFARVGRTSLIDLVIDDGRPHKVLVKEIQHSPRWHHVVHVDFHQVSLREKLQVEVPVTVSGLPAPVDAGDADVLHVLHNLKVECLPTDIPDVVDVDISGLKEIDEGIRVGDLRLPPGVSVVDDPEEMVVKLTARRDMVAELAAEEAAEGQAEEPAEAGEEEAAEEHSAEGAE</sequence>
<dbReference type="InterPro" id="IPR020056">
    <property type="entry name" value="Rbsml_bL25/Gln-tRNA_synth_N"/>
</dbReference>
<dbReference type="Proteomes" id="UP000620075">
    <property type="component" value="Unassembled WGS sequence"/>
</dbReference>
<dbReference type="GO" id="GO:0006412">
    <property type="term" value="P:translation"/>
    <property type="evidence" value="ECO:0007669"/>
    <property type="project" value="UniProtKB-UniRule"/>
</dbReference>
<comment type="similarity">
    <text evidence="5">Belongs to the bacterial ribosomal protein bL25 family. CTC subfamily.</text>
</comment>
<dbReference type="InterPro" id="IPR020930">
    <property type="entry name" value="Ribosomal_uL5_bac-type"/>
</dbReference>
<evidence type="ECO:0000256" key="3">
    <source>
        <dbReference type="ARBA" id="ARBA00022980"/>
    </source>
</evidence>
<dbReference type="CDD" id="cd00495">
    <property type="entry name" value="Ribosomal_L25_TL5_CTC"/>
    <property type="match status" value="1"/>
</dbReference>
<evidence type="ECO:0000256" key="4">
    <source>
        <dbReference type="ARBA" id="ARBA00023274"/>
    </source>
</evidence>
<dbReference type="InterPro" id="IPR020057">
    <property type="entry name" value="Ribosomal_bL25_b-dom"/>
</dbReference>
<dbReference type="EMBL" id="JAEKNQ010000010">
    <property type="protein sequence ID" value="MBJ7601924.1"/>
    <property type="molecule type" value="Genomic_DNA"/>
</dbReference>
<organism evidence="9 10">
    <name type="scientific">Candidatus Dormiibacter inghamiae</name>
    <dbReference type="NCBI Taxonomy" id="3127013"/>
    <lineage>
        <taxon>Bacteria</taxon>
        <taxon>Bacillati</taxon>
        <taxon>Candidatus Dormiibacterota</taxon>
        <taxon>Candidatus Dormibacteria</taxon>
        <taxon>Candidatus Dormibacterales</taxon>
        <taxon>Candidatus Dormibacteraceae</taxon>
        <taxon>Candidatus Dormiibacter</taxon>
    </lineage>
</organism>
<dbReference type="Gene3D" id="2.40.240.10">
    <property type="entry name" value="Ribosomal Protein L25, Chain P"/>
    <property type="match status" value="1"/>
</dbReference>
<evidence type="ECO:0000313" key="10">
    <source>
        <dbReference type="Proteomes" id="UP000620075"/>
    </source>
</evidence>
<feature type="compositionally biased region" description="Acidic residues" evidence="6">
    <location>
        <begin position="189"/>
        <end position="210"/>
    </location>
</feature>
<keyword evidence="3 5" id="KW-0689">Ribosomal protein</keyword>
<evidence type="ECO:0000256" key="6">
    <source>
        <dbReference type="SAM" id="MobiDB-lite"/>
    </source>
</evidence>
<dbReference type="Pfam" id="PF14693">
    <property type="entry name" value="Ribosomal_TL5_C"/>
    <property type="match status" value="1"/>
</dbReference>
<dbReference type="PANTHER" id="PTHR33284">
    <property type="entry name" value="RIBOSOMAL PROTEIN L25/GLN-TRNA SYNTHETASE, ANTI-CODON-BINDING DOMAIN-CONTAINING PROTEIN"/>
    <property type="match status" value="1"/>
</dbReference>
<dbReference type="GO" id="GO:0022625">
    <property type="term" value="C:cytosolic large ribosomal subunit"/>
    <property type="evidence" value="ECO:0007669"/>
    <property type="project" value="TreeGrafter"/>
</dbReference>
<dbReference type="Pfam" id="PF01386">
    <property type="entry name" value="Ribosomal_L25p"/>
    <property type="match status" value="1"/>
</dbReference>
<comment type="caution">
    <text evidence="9">The sequence shown here is derived from an EMBL/GenBank/DDBJ whole genome shotgun (WGS) entry which is preliminary data.</text>
</comment>
<dbReference type="SUPFAM" id="SSF50715">
    <property type="entry name" value="Ribosomal protein L25-like"/>
    <property type="match status" value="1"/>
</dbReference>
<keyword evidence="1 5" id="KW-0699">rRNA-binding</keyword>
<evidence type="ECO:0000256" key="2">
    <source>
        <dbReference type="ARBA" id="ARBA00022884"/>
    </source>
</evidence>
<proteinExistence type="inferred from homology"/>
<dbReference type="InterPro" id="IPR029751">
    <property type="entry name" value="Ribosomal_L25_dom"/>
</dbReference>
<feature type="domain" description="Large ribosomal subunit protein bL25 beta" evidence="8">
    <location>
        <begin position="97"/>
        <end position="181"/>
    </location>
</feature>
<protein>
    <recommendedName>
        <fullName evidence="5">Large ribosomal subunit protein bL25</fullName>
    </recommendedName>
    <alternativeName>
        <fullName evidence="5">General stress protein CTC</fullName>
    </alternativeName>
</protein>
<dbReference type="PANTHER" id="PTHR33284:SF1">
    <property type="entry name" value="RIBOSOMAL PROTEIN L25_GLN-TRNA SYNTHETASE, ANTI-CODON-BINDING DOMAIN-CONTAINING PROTEIN"/>
    <property type="match status" value="1"/>
</dbReference>
<dbReference type="AlphaFoldDB" id="A0A934NCH4"/>
<evidence type="ECO:0000259" key="7">
    <source>
        <dbReference type="Pfam" id="PF01386"/>
    </source>
</evidence>
<dbReference type="Gene3D" id="2.170.120.20">
    <property type="entry name" value="Ribosomal protein L25, beta domain"/>
    <property type="match status" value="1"/>
</dbReference>
<evidence type="ECO:0000256" key="5">
    <source>
        <dbReference type="HAMAP-Rule" id="MF_01334"/>
    </source>
</evidence>
<keyword evidence="2 5" id="KW-0694">RNA-binding</keyword>
<evidence type="ECO:0000256" key="1">
    <source>
        <dbReference type="ARBA" id="ARBA00022730"/>
    </source>
</evidence>
<dbReference type="InterPro" id="IPR001021">
    <property type="entry name" value="Ribosomal_bL25_long"/>
</dbReference>
<accession>A0A934NCH4</accession>
<dbReference type="InterPro" id="IPR011035">
    <property type="entry name" value="Ribosomal_bL25/Gln-tRNA_synth"/>
</dbReference>
<name>A0A934NCH4_9BACT</name>
<gene>
    <name evidence="5" type="primary">rplY</name>
    <name evidence="5" type="synonym">ctc</name>
    <name evidence="9" type="ORF">JF888_01790</name>
</gene>
<keyword evidence="4 5" id="KW-0687">Ribonucleoprotein</keyword>
<feature type="region of interest" description="Disordered" evidence="6">
    <location>
        <begin position="189"/>
        <end position="219"/>
    </location>
</feature>
<dbReference type="InterPro" id="IPR037121">
    <property type="entry name" value="Ribosomal_bL25_C"/>
</dbReference>
<dbReference type="HAMAP" id="MF_01334">
    <property type="entry name" value="Ribosomal_bL25_CTC"/>
    <property type="match status" value="1"/>
</dbReference>
<reference evidence="9 10" key="1">
    <citation type="submission" date="2020-10" db="EMBL/GenBank/DDBJ databases">
        <title>Ca. Dormibacterota MAGs.</title>
        <authorList>
            <person name="Montgomery K."/>
        </authorList>
    </citation>
    <scope>NUCLEOTIDE SEQUENCE [LARGE SCALE GENOMIC DNA]</scope>
    <source>
        <strain evidence="9">SC8811_S16_3</strain>
    </source>
</reference>
<dbReference type="GO" id="GO:0003735">
    <property type="term" value="F:structural constituent of ribosome"/>
    <property type="evidence" value="ECO:0007669"/>
    <property type="project" value="InterPro"/>
</dbReference>
<dbReference type="GO" id="GO:0008097">
    <property type="term" value="F:5S rRNA binding"/>
    <property type="evidence" value="ECO:0007669"/>
    <property type="project" value="InterPro"/>
</dbReference>
<dbReference type="NCBIfam" id="TIGR00731">
    <property type="entry name" value="bL25_bact_ctc"/>
    <property type="match status" value="1"/>
</dbReference>
<feature type="domain" description="Large ribosomal subunit protein bL25 L25" evidence="7">
    <location>
        <begin position="3"/>
        <end position="89"/>
    </location>
</feature>
<comment type="function">
    <text evidence="5">This is one of the proteins that binds to the 5S RNA in the ribosome where it forms part of the central protuberance.</text>
</comment>
<comment type="subunit">
    <text evidence="5">Part of the 50S ribosomal subunit; part of the 5S rRNA/L5/L18/L25 subcomplex. Contacts the 5S rRNA. Binds to the 5S rRNA independently of L5 and L18.</text>
</comment>